<comment type="caution">
    <text evidence="7">The sequence shown here is derived from an EMBL/GenBank/DDBJ whole genome shotgun (WGS) entry which is preliminary data.</text>
</comment>
<dbReference type="EMBL" id="NMUH01002240">
    <property type="protein sequence ID" value="MQL98795.1"/>
    <property type="molecule type" value="Genomic_DNA"/>
</dbReference>
<comment type="subcellular location">
    <subcellularLocation>
        <location evidence="1">Nucleus</location>
    </subcellularLocation>
</comment>
<accession>A0A843VS57</accession>
<evidence type="ECO:0000256" key="4">
    <source>
        <dbReference type="ARBA" id="ARBA00023242"/>
    </source>
</evidence>
<dbReference type="InterPro" id="IPR036322">
    <property type="entry name" value="WD40_repeat_dom_sf"/>
</dbReference>
<protein>
    <submittedName>
        <fullName evidence="7">Uncharacterized protein</fullName>
    </submittedName>
</protein>
<keyword evidence="3" id="KW-0677">Repeat</keyword>
<feature type="compositionally biased region" description="Polar residues" evidence="6">
    <location>
        <begin position="455"/>
        <end position="464"/>
    </location>
</feature>
<feature type="region of interest" description="Disordered" evidence="6">
    <location>
        <begin position="405"/>
        <end position="515"/>
    </location>
</feature>
<dbReference type="InterPro" id="IPR037850">
    <property type="entry name" value="RBBP5/Swd1"/>
</dbReference>
<proteinExistence type="predicted"/>
<feature type="non-terminal residue" evidence="7">
    <location>
        <position position="1"/>
    </location>
</feature>
<evidence type="ECO:0000256" key="2">
    <source>
        <dbReference type="ARBA" id="ARBA00022574"/>
    </source>
</evidence>
<dbReference type="InterPro" id="IPR001680">
    <property type="entry name" value="WD40_rpt"/>
</dbReference>
<feature type="compositionally biased region" description="Polar residues" evidence="6">
    <location>
        <begin position="418"/>
        <end position="448"/>
    </location>
</feature>
<dbReference type="Pfam" id="PF00400">
    <property type="entry name" value="WD40"/>
    <property type="match status" value="2"/>
</dbReference>
<dbReference type="PANTHER" id="PTHR44040">
    <property type="entry name" value="RETINOBLASTOMA-BINDING PROTEIN 5"/>
    <property type="match status" value="1"/>
</dbReference>
<evidence type="ECO:0000313" key="7">
    <source>
        <dbReference type="EMBL" id="MQL98795.1"/>
    </source>
</evidence>
<dbReference type="InterPro" id="IPR015943">
    <property type="entry name" value="WD40/YVTN_repeat-like_dom_sf"/>
</dbReference>
<evidence type="ECO:0000313" key="8">
    <source>
        <dbReference type="Proteomes" id="UP000652761"/>
    </source>
</evidence>
<dbReference type="GO" id="GO:0048188">
    <property type="term" value="C:Set1C/COMPASS complex"/>
    <property type="evidence" value="ECO:0007669"/>
    <property type="project" value="InterPro"/>
</dbReference>
<keyword evidence="8" id="KW-1185">Reference proteome</keyword>
<dbReference type="PROSITE" id="PS50082">
    <property type="entry name" value="WD_REPEATS_2"/>
    <property type="match status" value="1"/>
</dbReference>
<dbReference type="Gene3D" id="2.130.10.10">
    <property type="entry name" value="YVTN repeat-like/Quinoprotein amine dehydrogenase"/>
    <property type="match status" value="2"/>
</dbReference>
<dbReference type="FunFam" id="2.130.10.10:FF:000649">
    <property type="entry name" value="Compass component swd1"/>
    <property type="match status" value="1"/>
</dbReference>
<dbReference type="OrthoDB" id="196858at2759"/>
<dbReference type="PROSITE" id="PS00678">
    <property type="entry name" value="WD_REPEATS_1"/>
    <property type="match status" value="1"/>
</dbReference>
<sequence length="515" mass="55985">FAAGCADGSCVIWDFETRGIAKELQDKDCVAPITSVCWSKYGHYILASATDKSLTLWDVINGEKVARITLQQTTMHVRLHPGSCIPSVCLACPLSSAPILVDLNTGSSTVLPVSVNDAGAGTVPHARNKFADGSPPFTPTAATFNKYGDLIYVGNSKGEILILDSQNTRVHAVIPVSGGSVIKNIVFSRSGKNLLTNSNDRIIRVYDNLLPQKGAARSLETVSSTVGELHGVEKLKAVGSMCLQLFREFSDAVTKIHWKATCFSGDGEWVVGASGIKGEHKIYIWDKVGHLVKILEGPKEALTDLSWHPVRPLVASVSISGWVYIWAKDYTENWSAFAPDFKELEENEEYVEREDEFDLMPEIEKVKEVDINQDEEVDIMTIEKDSAFSDSDVSQEELCFLPAVPSPDVSEQHDKCLGSSSKLGDSTQSGSPFSVEAGQNGQPINPASSPIEVVGNSTAENVVPTSLKRRRKPSVKGLELQAEKGRKSSSKSSSKIKNKLNINGSLFEDGMTDDY</sequence>
<dbReference type="SMART" id="SM00320">
    <property type="entry name" value="WD40"/>
    <property type="match status" value="4"/>
</dbReference>
<organism evidence="7 8">
    <name type="scientific">Colocasia esculenta</name>
    <name type="common">Wild taro</name>
    <name type="synonym">Arum esculentum</name>
    <dbReference type="NCBI Taxonomy" id="4460"/>
    <lineage>
        <taxon>Eukaryota</taxon>
        <taxon>Viridiplantae</taxon>
        <taxon>Streptophyta</taxon>
        <taxon>Embryophyta</taxon>
        <taxon>Tracheophyta</taxon>
        <taxon>Spermatophyta</taxon>
        <taxon>Magnoliopsida</taxon>
        <taxon>Liliopsida</taxon>
        <taxon>Araceae</taxon>
        <taxon>Aroideae</taxon>
        <taxon>Colocasieae</taxon>
        <taxon>Colocasia</taxon>
    </lineage>
</organism>
<feature type="repeat" description="WD" evidence="5">
    <location>
        <begin position="33"/>
        <end position="67"/>
    </location>
</feature>
<gene>
    <name evidence="7" type="ORF">Taro_031505</name>
</gene>
<evidence type="ECO:0000256" key="3">
    <source>
        <dbReference type="ARBA" id="ARBA00022737"/>
    </source>
</evidence>
<keyword evidence="4" id="KW-0539">Nucleus</keyword>
<dbReference type="InterPro" id="IPR019775">
    <property type="entry name" value="WD40_repeat_CS"/>
</dbReference>
<evidence type="ECO:0000256" key="6">
    <source>
        <dbReference type="SAM" id="MobiDB-lite"/>
    </source>
</evidence>
<evidence type="ECO:0000256" key="5">
    <source>
        <dbReference type="PROSITE-ProRule" id="PRU00221"/>
    </source>
</evidence>
<reference evidence="7" key="1">
    <citation type="submission" date="2017-07" db="EMBL/GenBank/DDBJ databases">
        <title>Taro Niue Genome Assembly and Annotation.</title>
        <authorList>
            <person name="Atibalentja N."/>
            <person name="Keating K."/>
            <person name="Fields C.J."/>
        </authorList>
    </citation>
    <scope>NUCLEOTIDE SEQUENCE</scope>
    <source>
        <strain evidence="7">Niue_2</strain>
        <tissue evidence="7">Leaf</tissue>
    </source>
</reference>
<dbReference type="PANTHER" id="PTHR44040:SF1">
    <property type="entry name" value="RETINOBLASTOMA-BINDING PROTEIN 5"/>
    <property type="match status" value="1"/>
</dbReference>
<dbReference type="AlphaFoldDB" id="A0A843VS57"/>
<dbReference type="SUPFAM" id="SSF50978">
    <property type="entry name" value="WD40 repeat-like"/>
    <property type="match status" value="1"/>
</dbReference>
<name>A0A843VS57_COLES</name>
<dbReference type="Proteomes" id="UP000652761">
    <property type="component" value="Unassembled WGS sequence"/>
</dbReference>
<feature type="compositionally biased region" description="Low complexity" evidence="6">
    <location>
        <begin position="490"/>
        <end position="506"/>
    </location>
</feature>
<evidence type="ECO:0000256" key="1">
    <source>
        <dbReference type="ARBA" id="ARBA00004123"/>
    </source>
</evidence>
<keyword evidence="2 5" id="KW-0853">WD repeat</keyword>